<evidence type="ECO:0000256" key="11">
    <source>
        <dbReference type="SAM" id="Phobius"/>
    </source>
</evidence>
<evidence type="ECO:0000256" key="6">
    <source>
        <dbReference type="ARBA" id="ARBA00022692"/>
    </source>
</evidence>
<dbReference type="GO" id="GO:0055085">
    <property type="term" value="P:transmembrane transport"/>
    <property type="evidence" value="ECO:0007669"/>
    <property type="project" value="InterPro"/>
</dbReference>
<dbReference type="InterPro" id="IPR037682">
    <property type="entry name" value="TonB_C"/>
</dbReference>
<keyword evidence="7" id="KW-0653">Protein transport</keyword>
<protein>
    <recommendedName>
        <fullName evidence="12">TonB C-terminal domain-containing protein</fullName>
    </recommendedName>
</protein>
<evidence type="ECO:0000256" key="3">
    <source>
        <dbReference type="ARBA" id="ARBA00022448"/>
    </source>
</evidence>
<evidence type="ECO:0000256" key="10">
    <source>
        <dbReference type="SAM" id="MobiDB-lite"/>
    </source>
</evidence>
<evidence type="ECO:0000256" key="7">
    <source>
        <dbReference type="ARBA" id="ARBA00022927"/>
    </source>
</evidence>
<feature type="domain" description="TonB C-terminal" evidence="12">
    <location>
        <begin position="182"/>
        <end position="275"/>
    </location>
</feature>
<feature type="compositionally biased region" description="Low complexity" evidence="10">
    <location>
        <begin position="149"/>
        <end position="174"/>
    </location>
</feature>
<dbReference type="SUPFAM" id="SSF74653">
    <property type="entry name" value="TolA/TonB C-terminal domain"/>
    <property type="match status" value="1"/>
</dbReference>
<evidence type="ECO:0000256" key="8">
    <source>
        <dbReference type="ARBA" id="ARBA00022989"/>
    </source>
</evidence>
<evidence type="ECO:0000256" key="9">
    <source>
        <dbReference type="ARBA" id="ARBA00023136"/>
    </source>
</evidence>
<evidence type="ECO:0000256" key="2">
    <source>
        <dbReference type="ARBA" id="ARBA00006555"/>
    </source>
</evidence>
<evidence type="ECO:0000256" key="5">
    <source>
        <dbReference type="ARBA" id="ARBA00022519"/>
    </source>
</evidence>
<feature type="transmembrane region" description="Helical" evidence="11">
    <location>
        <begin position="34"/>
        <end position="55"/>
    </location>
</feature>
<name>A0A2P1PQ89_9GAMM</name>
<evidence type="ECO:0000256" key="1">
    <source>
        <dbReference type="ARBA" id="ARBA00004383"/>
    </source>
</evidence>
<reference evidence="13 14" key="2">
    <citation type="submission" date="2018-03" db="EMBL/GenBank/DDBJ databases">
        <authorList>
            <person name="Keele B.F."/>
        </authorList>
    </citation>
    <scope>NUCLEOTIDE SEQUENCE [LARGE SCALE GENOMIC DNA]</scope>
    <source>
        <strain evidence="13 14">D13</strain>
    </source>
</reference>
<gene>
    <name evidence="13" type="ORF">C7S18_07255</name>
</gene>
<keyword evidence="5" id="KW-0997">Cell inner membrane</keyword>
<dbReference type="GO" id="GO:0098797">
    <property type="term" value="C:plasma membrane protein complex"/>
    <property type="evidence" value="ECO:0007669"/>
    <property type="project" value="TreeGrafter"/>
</dbReference>
<keyword evidence="6 11" id="KW-0812">Transmembrane</keyword>
<keyword evidence="4" id="KW-1003">Cell membrane</keyword>
<dbReference type="Gene3D" id="3.30.1150.10">
    <property type="match status" value="1"/>
</dbReference>
<organism evidence="13 14">
    <name type="scientific">Ahniella affigens</name>
    <dbReference type="NCBI Taxonomy" id="2021234"/>
    <lineage>
        <taxon>Bacteria</taxon>
        <taxon>Pseudomonadati</taxon>
        <taxon>Pseudomonadota</taxon>
        <taxon>Gammaproteobacteria</taxon>
        <taxon>Lysobacterales</taxon>
        <taxon>Rhodanobacteraceae</taxon>
        <taxon>Ahniella</taxon>
    </lineage>
</organism>
<evidence type="ECO:0000259" key="12">
    <source>
        <dbReference type="PROSITE" id="PS52015"/>
    </source>
</evidence>
<evidence type="ECO:0000313" key="14">
    <source>
        <dbReference type="Proteomes" id="UP000241074"/>
    </source>
</evidence>
<dbReference type="PANTHER" id="PTHR33446">
    <property type="entry name" value="PROTEIN TONB-RELATED"/>
    <property type="match status" value="1"/>
</dbReference>
<sequence>MAQAIETWSQASHFAPRPSVSADDFGSMWARLRWWRILAIALSLFVHLGAGMLLAHASLVHAPTPVAVAERDALIVEFLTLSDPKPVSKLPPVVQKVVPPQPAKPLPKPIEPMAQQEPLVAPKPATPEPPATVAVTDTPMPAPAPEPQMPELVSTPVASAPPATPEPVEAPLTASGKRAQSKYLRELMAWLAKHRVYPTEARKEKAEGIVQVRFSLDREGHLLAASVQRSAGFSVLDQAALDVLRRAAPMPAFPKGLDRQKMTVSLPIDFSLQTD</sequence>
<keyword evidence="9 11" id="KW-0472">Membrane</keyword>
<dbReference type="PROSITE" id="PS52015">
    <property type="entry name" value="TONB_CTD"/>
    <property type="match status" value="1"/>
</dbReference>
<reference evidence="13 14" key="1">
    <citation type="submission" date="2018-03" db="EMBL/GenBank/DDBJ databases">
        <title>Ahniella affigens gen. nov., sp. nov., a gammaproteobacterium isolated from sandy soil near a stream.</title>
        <authorList>
            <person name="Ko Y."/>
            <person name="Kim J.-H."/>
        </authorList>
    </citation>
    <scope>NUCLEOTIDE SEQUENCE [LARGE SCALE GENOMIC DNA]</scope>
    <source>
        <strain evidence="13 14">D13</strain>
    </source>
</reference>
<dbReference type="Proteomes" id="UP000241074">
    <property type="component" value="Chromosome"/>
</dbReference>
<dbReference type="InterPro" id="IPR051045">
    <property type="entry name" value="TonB-dependent_transducer"/>
</dbReference>
<proteinExistence type="inferred from homology"/>
<keyword evidence="8 11" id="KW-1133">Transmembrane helix</keyword>
<keyword evidence="14" id="KW-1185">Reference proteome</keyword>
<dbReference type="EMBL" id="CP027860">
    <property type="protein sequence ID" value="AVP97005.1"/>
    <property type="molecule type" value="Genomic_DNA"/>
</dbReference>
<keyword evidence="3" id="KW-0813">Transport</keyword>
<dbReference type="GO" id="GO:0015031">
    <property type="term" value="P:protein transport"/>
    <property type="evidence" value="ECO:0007669"/>
    <property type="project" value="UniProtKB-KW"/>
</dbReference>
<dbReference type="Pfam" id="PF03544">
    <property type="entry name" value="TonB_C"/>
    <property type="match status" value="1"/>
</dbReference>
<feature type="region of interest" description="Disordered" evidence="10">
    <location>
        <begin position="120"/>
        <end position="176"/>
    </location>
</feature>
<dbReference type="PANTHER" id="PTHR33446:SF2">
    <property type="entry name" value="PROTEIN TONB"/>
    <property type="match status" value="1"/>
</dbReference>
<evidence type="ECO:0000313" key="13">
    <source>
        <dbReference type="EMBL" id="AVP97005.1"/>
    </source>
</evidence>
<accession>A0A2P1PQ89</accession>
<dbReference type="GO" id="GO:0031992">
    <property type="term" value="F:energy transducer activity"/>
    <property type="evidence" value="ECO:0007669"/>
    <property type="project" value="TreeGrafter"/>
</dbReference>
<dbReference type="KEGG" id="xba:C7S18_07255"/>
<dbReference type="InterPro" id="IPR006260">
    <property type="entry name" value="TonB/TolA_C"/>
</dbReference>
<evidence type="ECO:0000256" key="4">
    <source>
        <dbReference type="ARBA" id="ARBA00022475"/>
    </source>
</evidence>
<dbReference type="OrthoDB" id="9792439at2"/>
<dbReference type="AlphaFoldDB" id="A0A2P1PQ89"/>
<dbReference type="NCBIfam" id="TIGR01352">
    <property type="entry name" value="tonB_Cterm"/>
    <property type="match status" value="1"/>
</dbReference>
<comment type="similarity">
    <text evidence="2">Belongs to the TonB family.</text>
</comment>
<comment type="subcellular location">
    <subcellularLocation>
        <location evidence="1">Cell inner membrane</location>
        <topology evidence="1">Single-pass membrane protein</topology>
        <orientation evidence="1">Periplasmic side</orientation>
    </subcellularLocation>
</comment>